<dbReference type="GO" id="GO:0005840">
    <property type="term" value="C:ribosome"/>
    <property type="evidence" value="ECO:0007669"/>
    <property type="project" value="UniProtKB-KW"/>
</dbReference>
<accession>A0A176W7K1</accession>
<evidence type="ECO:0000256" key="1">
    <source>
        <dbReference type="ARBA" id="ARBA00006598"/>
    </source>
</evidence>
<keyword evidence="5" id="KW-1185">Reference proteome</keyword>
<dbReference type="GO" id="GO:0006412">
    <property type="term" value="P:translation"/>
    <property type="evidence" value="ECO:0007669"/>
    <property type="project" value="InterPro"/>
</dbReference>
<dbReference type="Pfam" id="PF01632">
    <property type="entry name" value="Ribosomal_L35p"/>
    <property type="match status" value="1"/>
</dbReference>
<comment type="caution">
    <text evidence="4">The sequence shown here is derived from an EMBL/GenBank/DDBJ whole genome shotgun (WGS) entry which is preliminary data.</text>
</comment>
<dbReference type="PANTHER" id="PTHR36400">
    <property type="entry name" value="RIBOSOMAL PROTEIN L35"/>
    <property type="match status" value="1"/>
</dbReference>
<sequence length="200" mass="21506">MGFMGLLRGSSSGVRALRSRGAGIGSVSSVRGSRAPVVGAVECSRSSSNFGVAGADCAWNSFVAHYRSGSRISEITKSLSSFSAAPLSTLSCSRASLFPSAVRSLLEPNFGGVGSIGQQLDASSMQQKRGLSKLKKYKMKAYSSYKERFKLMADGTYKRWRSGTRHNAHSKTAKQRRQLRIPSIAPLALAKVMKKLNFMG</sequence>
<evidence type="ECO:0000256" key="3">
    <source>
        <dbReference type="ARBA" id="ARBA00023274"/>
    </source>
</evidence>
<dbReference type="AlphaFoldDB" id="A0A176W7K1"/>
<dbReference type="PANTHER" id="PTHR36400:SF1">
    <property type="entry name" value="RIBOSOMAL PROTEIN L35"/>
    <property type="match status" value="1"/>
</dbReference>
<dbReference type="EMBL" id="LVLJ01001765">
    <property type="protein sequence ID" value="OAE28116.1"/>
    <property type="molecule type" value="Genomic_DNA"/>
</dbReference>
<dbReference type="GO" id="GO:0003735">
    <property type="term" value="F:structural constituent of ribosome"/>
    <property type="evidence" value="ECO:0007669"/>
    <property type="project" value="InterPro"/>
</dbReference>
<organism evidence="4 5">
    <name type="scientific">Marchantia polymorpha subsp. ruderalis</name>
    <dbReference type="NCBI Taxonomy" id="1480154"/>
    <lineage>
        <taxon>Eukaryota</taxon>
        <taxon>Viridiplantae</taxon>
        <taxon>Streptophyta</taxon>
        <taxon>Embryophyta</taxon>
        <taxon>Marchantiophyta</taxon>
        <taxon>Marchantiopsida</taxon>
        <taxon>Marchantiidae</taxon>
        <taxon>Marchantiales</taxon>
        <taxon>Marchantiaceae</taxon>
        <taxon>Marchantia</taxon>
    </lineage>
</organism>
<evidence type="ECO:0008006" key="6">
    <source>
        <dbReference type="Google" id="ProtNLM"/>
    </source>
</evidence>
<name>A0A176W7K1_MARPO</name>
<gene>
    <name evidence="4" type="ORF">AXG93_638s1040</name>
</gene>
<dbReference type="Proteomes" id="UP000077202">
    <property type="component" value="Unassembled WGS sequence"/>
</dbReference>
<comment type="similarity">
    <text evidence="1">Belongs to the bacterial ribosomal protein bL35 family.</text>
</comment>
<dbReference type="InterPro" id="IPR037229">
    <property type="entry name" value="Ribosomal_bL35_sf"/>
</dbReference>
<protein>
    <recommendedName>
        <fullName evidence="6">50S ribosomal protein L35</fullName>
    </recommendedName>
</protein>
<dbReference type="GO" id="GO:1990904">
    <property type="term" value="C:ribonucleoprotein complex"/>
    <property type="evidence" value="ECO:0007669"/>
    <property type="project" value="UniProtKB-KW"/>
</dbReference>
<evidence type="ECO:0000313" key="4">
    <source>
        <dbReference type="EMBL" id="OAE28116.1"/>
    </source>
</evidence>
<dbReference type="SUPFAM" id="SSF143034">
    <property type="entry name" value="L35p-like"/>
    <property type="match status" value="1"/>
</dbReference>
<keyword evidence="3" id="KW-0687">Ribonucleoprotein</keyword>
<evidence type="ECO:0000313" key="5">
    <source>
        <dbReference type="Proteomes" id="UP000077202"/>
    </source>
</evidence>
<dbReference type="Gene3D" id="4.10.410.60">
    <property type="match status" value="1"/>
</dbReference>
<dbReference type="InterPro" id="IPR021137">
    <property type="entry name" value="Ribosomal_bL35-like"/>
</dbReference>
<reference evidence="4" key="1">
    <citation type="submission" date="2016-03" db="EMBL/GenBank/DDBJ databases">
        <title>Mechanisms controlling the formation of the plant cell surface in tip-growing cells are functionally conserved among land plants.</title>
        <authorList>
            <person name="Honkanen S."/>
            <person name="Jones V.A."/>
            <person name="Morieri G."/>
            <person name="Champion C."/>
            <person name="Hetherington A.J."/>
            <person name="Kelly S."/>
            <person name="Saint-Marcoux D."/>
            <person name="Proust H."/>
            <person name="Prescott H."/>
            <person name="Dolan L."/>
        </authorList>
    </citation>
    <scope>NUCLEOTIDE SEQUENCE [LARGE SCALE GENOMIC DNA]</scope>
    <source>
        <tissue evidence="4">Whole gametophyte</tissue>
    </source>
</reference>
<evidence type="ECO:0000256" key="2">
    <source>
        <dbReference type="ARBA" id="ARBA00022980"/>
    </source>
</evidence>
<keyword evidence="2" id="KW-0689">Ribosomal protein</keyword>
<proteinExistence type="inferred from homology"/>